<sequence length="97" mass="10126">MAAVGRQRSGAHRLALESPAAADATSTPARRPAPGSLLIATAAFSTIPPTTTDPLRISTFHNLNFEPRQYRSSYLDGASGSFASIASVPKGACTMKH</sequence>
<protein>
    <submittedName>
        <fullName evidence="2">Uncharacterized protein</fullName>
    </submittedName>
</protein>
<comment type="caution">
    <text evidence="2">The sequence shown here is derived from an EMBL/GenBank/DDBJ whole genome shotgun (WGS) entry which is preliminary data.</text>
</comment>
<reference evidence="2" key="1">
    <citation type="submission" date="2022-03" db="EMBL/GenBank/DDBJ databases">
        <authorList>
            <person name="Tunstrom K."/>
        </authorList>
    </citation>
    <scope>NUCLEOTIDE SEQUENCE</scope>
</reference>
<organism evidence="2 3">
    <name type="scientific">Euphydryas editha</name>
    <name type="common">Edith's checkerspot</name>
    <dbReference type="NCBI Taxonomy" id="104508"/>
    <lineage>
        <taxon>Eukaryota</taxon>
        <taxon>Metazoa</taxon>
        <taxon>Ecdysozoa</taxon>
        <taxon>Arthropoda</taxon>
        <taxon>Hexapoda</taxon>
        <taxon>Insecta</taxon>
        <taxon>Pterygota</taxon>
        <taxon>Neoptera</taxon>
        <taxon>Endopterygota</taxon>
        <taxon>Lepidoptera</taxon>
        <taxon>Glossata</taxon>
        <taxon>Ditrysia</taxon>
        <taxon>Papilionoidea</taxon>
        <taxon>Nymphalidae</taxon>
        <taxon>Nymphalinae</taxon>
        <taxon>Euphydryas</taxon>
    </lineage>
</organism>
<gene>
    <name evidence="2" type="ORF">EEDITHA_LOCUS2422</name>
</gene>
<feature type="region of interest" description="Disordered" evidence="1">
    <location>
        <begin position="1"/>
        <end position="33"/>
    </location>
</feature>
<evidence type="ECO:0000313" key="2">
    <source>
        <dbReference type="EMBL" id="CAH2085993.1"/>
    </source>
</evidence>
<dbReference type="Proteomes" id="UP001153954">
    <property type="component" value="Unassembled WGS sequence"/>
</dbReference>
<evidence type="ECO:0000313" key="3">
    <source>
        <dbReference type="Proteomes" id="UP001153954"/>
    </source>
</evidence>
<dbReference type="AlphaFoldDB" id="A0AAU9TG94"/>
<name>A0AAU9TG94_EUPED</name>
<proteinExistence type="predicted"/>
<feature type="compositionally biased region" description="Low complexity" evidence="1">
    <location>
        <begin position="18"/>
        <end position="33"/>
    </location>
</feature>
<keyword evidence="3" id="KW-1185">Reference proteome</keyword>
<accession>A0AAU9TG94</accession>
<evidence type="ECO:0000256" key="1">
    <source>
        <dbReference type="SAM" id="MobiDB-lite"/>
    </source>
</evidence>
<dbReference type="EMBL" id="CAKOGL010000005">
    <property type="protein sequence ID" value="CAH2085993.1"/>
    <property type="molecule type" value="Genomic_DNA"/>
</dbReference>